<accession>A0A4S2MSV6</accession>
<gene>
    <name evidence="1" type="ORF">EX30DRAFT_342319</name>
</gene>
<evidence type="ECO:0000313" key="1">
    <source>
        <dbReference type="EMBL" id="TGZ79437.1"/>
    </source>
</evidence>
<protein>
    <submittedName>
        <fullName evidence="1">Uncharacterized protein</fullName>
    </submittedName>
</protein>
<organism evidence="1 2">
    <name type="scientific">Ascodesmis nigricans</name>
    <dbReference type="NCBI Taxonomy" id="341454"/>
    <lineage>
        <taxon>Eukaryota</taxon>
        <taxon>Fungi</taxon>
        <taxon>Dikarya</taxon>
        <taxon>Ascomycota</taxon>
        <taxon>Pezizomycotina</taxon>
        <taxon>Pezizomycetes</taxon>
        <taxon>Pezizales</taxon>
        <taxon>Ascodesmidaceae</taxon>
        <taxon>Ascodesmis</taxon>
    </lineage>
</organism>
<evidence type="ECO:0000313" key="2">
    <source>
        <dbReference type="Proteomes" id="UP000298138"/>
    </source>
</evidence>
<dbReference type="InParanoid" id="A0A4S2MSV6"/>
<dbReference type="AlphaFoldDB" id="A0A4S2MSV6"/>
<name>A0A4S2MSV6_9PEZI</name>
<dbReference type="EMBL" id="ML220131">
    <property type="protein sequence ID" value="TGZ79437.1"/>
    <property type="molecule type" value="Genomic_DNA"/>
</dbReference>
<dbReference type="Proteomes" id="UP000298138">
    <property type="component" value="Unassembled WGS sequence"/>
</dbReference>
<proteinExistence type="predicted"/>
<keyword evidence="2" id="KW-1185">Reference proteome</keyword>
<reference evidence="1 2" key="1">
    <citation type="submission" date="2019-04" db="EMBL/GenBank/DDBJ databases">
        <title>Comparative genomics and transcriptomics to analyze fruiting body development in filamentous ascomycetes.</title>
        <authorList>
            <consortium name="DOE Joint Genome Institute"/>
            <person name="Lutkenhaus R."/>
            <person name="Traeger S."/>
            <person name="Breuer J."/>
            <person name="Kuo A."/>
            <person name="Lipzen A."/>
            <person name="Pangilinan J."/>
            <person name="Dilworth D."/>
            <person name="Sandor L."/>
            <person name="Poggeler S."/>
            <person name="Barry K."/>
            <person name="Grigoriev I.V."/>
            <person name="Nowrousian M."/>
        </authorList>
    </citation>
    <scope>NUCLEOTIDE SEQUENCE [LARGE SCALE GENOMIC DNA]</scope>
    <source>
        <strain evidence="1 2">CBS 389.68</strain>
    </source>
</reference>
<sequence length="68" mass="7330">MISQVRRWCFLAGLGLLPALSPLTPLQTNIIIVIIIVIITHMSRQVFSLPTTGGPSCCILGSCSRFSS</sequence>